<organism evidence="2">
    <name type="scientific">marine sediment metagenome</name>
    <dbReference type="NCBI Taxonomy" id="412755"/>
    <lineage>
        <taxon>unclassified sequences</taxon>
        <taxon>metagenomes</taxon>
        <taxon>ecological metagenomes</taxon>
    </lineage>
</organism>
<reference evidence="2" key="1">
    <citation type="journal article" date="2014" name="Front. Microbiol.">
        <title>High frequency of phylogenetically diverse reductive dehalogenase-homologous genes in deep subseafloor sedimentary metagenomes.</title>
        <authorList>
            <person name="Kawai M."/>
            <person name="Futagami T."/>
            <person name="Toyoda A."/>
            <person name="Takaki Y."/>
            <person name="Nishi S."/>
            <person name="Hori S."/>
            <person name="Arai W."/>
            <person name="Tsubouchi T."/>
            <person name="Morono Y."/>
            <person name="Uchiyama I."/>
            <person name="Ito T."/>
            <person name="Fujiyama A."/>
            <person name="Inagaki F."/>
            <person name="Takami H."/>
        </authorList>
    </citation>
    <scope>NUCLEOTIDE SEQUENCE</scope>
    <source>
        <strain evidence="2">Expedition CK06-06</strain>
    </source>
</reference>
<evidence type="ECO:0000313" key="2">
    <source>
        <dbReference type="EMBL" id="GAI13166.1"/>
    </source>
</evidence>
<protein>
    <submittedName>
        <fullName evidence="2">Uncharacterized protein</fullName>
    </submittedName>
</protein>
<name>X1M511_9ZZZZ</name>
<evidence type="ECO:0000256" key="1">
    <source>
        <dbReference type="SAM" id="MobiDB-lite"/>
    </source>
</evidence>
<proteinExistence type="predicted"/>
<sequence>MVPKKWTVPNIIPKELRPNKSATTSGCSGTIPPKATPNTTANAYNIQISLLNRSHIRANVTVTRQAVSTRLAPILSEIKPRENLPITLAAARIETALAATIAEIPMSTA</sequence>
<dbReference type="EMBL" id="BARV01005268">
    <property type="protein sequence ID" value="GAI13166.1"/>
    <property type="molecule type" value="Genomic_DNA"/>
</dbReference>
<accession>X1M511</accession>
<dbReference type="AlphaFoldDB" id="X1M511"/>
<comment type="caution">
    <text evidence="2">The sequence shown here is derived from an EMBL/GenBank/DDBJ whole genome shotgun (WGS) entry which is preliminary data.</text>
</comment>
<gene>
    <name evidence="2" type="ORF">S06H3_11061</name>
</gene>
<feature type="region of interest" description="Disordered" evidence="1">
    <location>
        <begin position="15"/>
        <end position="38"/>
    </location>
</feature>